<feature type="domain" description="SMP-30/Gluconolactonase/LRE-like region" evidence="4">
    <location>
        <begin position="15"/>
        <end position="254"/>
    </location>
</feature>
<comment type="cofactor">
    <cofactor evidence="3">
        <name>Zn(2+)</name>
        <dbReference type="ChEBI" id="CHEBI:29105"/>
    </cofactor>
    <text evidence="3">Binds 1 divalent metal cation per subunit.</text>
</comment>
<dbReference type="InterPro" id="IPR011042">
    <property type="entry name" value="6-blade_b-propeller_TolB-like"/>
</dbReference>
<sequence length="283" mass="30623">MTTVRIIERGRVDLLGEGLFWSAADDALLWTDIIGQRVNRLFPATGRVESWETDGAAGWIIGRESGGFMAGIGRSITRVTLDPPTFETLADIPGEPESNRVNDAVADARGRLWLGTMPFSCDEPVGTFYRFEKGALTRAAPDAYTIPNGPAIDPEGRFVLHTDSALGVIFRYPLEDGVLGTREPFITFEDGWGSPDGMTFDAEGYLWVACWGASCVTRFAPDGTVDRRIALPASQITNCTFGGDGLDRLYVTSAANGVDEELGGALFELDPGCKGLPPCLYRD</sequence>
<dbReference type="PANTHER" id="PTHR10907:SF47">
    <property type="entry name" value="REGUCALCIN"/>
    <property type="match status" value="1"/>
</dbReference>
<feature type="binding site" evidence="3">
    <location>
        <position position="196"/>
    </location>
    <ligand>
        <name>a divalent metal cation</name>
        <dbReference type="ChEBI" id="CHEBI:60240"/>
    </ligand>
</feature>
<dbReference type="GO" id="GO:0004341">
    <property type="term" value="F:gluconolactonase activity"/>
    <property type="evidence" value="ECO:0007669"/>
    <property type="project" value="TreeGrafter"/>
</dbReference>
<proteinExistence type="inferred from homology"/>
<dbReference type="InterPro" id="IPR005511">
    <property type="entry name" value="SMP-30"/>
</dbReference>
<feature type="binding site" evidence="3">
    <location>
        <position position="17"/>
    </location>
    <ligand>
        <name>a divalent metal cation</name>
        <dbReference type="ChEBI" id="CHEBI:60240"/>
    </ligand>
</feature>
<feature type="active site" description="Proton donor/acceptor" evidence="2">
    <location>
        <position position="196"/>
    </location>
</feature>
<comment type="similarity">
    <text evidence="1">Belongs to the SMP-30/CGR1 family.</text>
</comment>
<feature type="binding site" evidence="3">
    <location>
        <position position="102"/>
    </location>
    <ligand>
        <name>substrate</name>
    </ligand>
</feature>
<evidence type="ECO:0000313" key="6">
    <source>
        <dbReference type="Proteomes" id="UP000052268"/>
    </source>
</evidence>
<evidence type="ECO:0000256" key="2">
    <source>
        <dbReference type="PIRSR" id="PIRSR605511-1"/>
    </source>
</evidence>
<dbReference type="GO" id="GO:0019853">
    <property type="term" value="P:L-ascorbic acid biosynthetic process"/>
    <property type="evidence" value="ECO:0007669"/>
    <property type="project" value="TreeGrafter"/>
</dbReference>
<keyword evidence="6" id="KW-1185">Reference proteome</keyword>
<evidence type="ECO:0000313" key="5">
    <source>
        <dbReference type="EMBL" id="KMS56178.1"/>
    </source>
</evidence>
<evidence type="ECO:0000256" key="3">
    <source>
        <dbReference type="PIRSR" id="PIRSR605511-2"/>
    </source>
</evidence>
<dbReference type="GO" id="GO:0005509">
    <property type="term" value="F:calcium ion binding"/>
    <property type="evidence" value="ECO:0007669"/>
    <property type="project" value="TreeGrafter"/>
</dbReference>
<dbReference type="Pfam" id="PF08450">
    <property type="entry name" value="SGL"/>
    <property type="match status" value="1"/>
</dbReference>
<protein>
    <submittedName>
        <fullName evidence="5">L-arabinonolactonase</fullName>
    </submittedName>
</protein>
<feature type="binding site" evidence="3">
    <location>
        <position position="100"/>
    </location>
    <ligand>
        <name>substrate</name>
    </ligand>
</feature>
<dbReference type="Proteomes" id="UP000052268">
    <property type="component" value="Unassembled WGS sequence"/>
</dbReference>
<dbReference type="SUPFAM" id="SSF63829">
    <property type="entry name" value="Calcium-dependent phosphotriesterase"/>
    <property type="match status" value="1"/>
</dbReference>
<feature type="binding site" evidence="3">
    <location>
        <position position="148"/>
    </location>
    <ligand>
        <name>a divalent metal cation</name>
        <dbReference type="ChEBI" id="CHEBI:60240"/>
    </ligand>
</feature>
<comment type="caution">
    <text evidence="5">The sequence shown here is derived from an EMBL/GenBank/DDBJ whole genome shotgun (WGS) entry which is preliminary data.</text>
</comment>
<dbReference type="InterPro" id="IPR013658">
    <property type="entry name" value="SGL"/>
</dbReference>
<name>A0A0J7XY16_9SPHN</name>
<gene>
    <name evidence="5" type="ORF">V474_14490</name>
</gene>
<evidence type="ECO:0000256" key="1">
    <source>
        <dbReference type="ARBA" id="ARBA00008853"/>
    </source>
</evidence>
<dbReference type="EMBL" id="JACU01000004">
    <property type="protein sequence ID" value="KMS56178.1"/>
    <property type="molecule type" value="Genomic_DNA"/>
</dbReference>
<dbReference type="Gene3D" id="2.120.10.30">
    <property type="entry name" value="TolB, C-terminal domain"/>
    <property type="match status" value="1"/>
</dbReference>
<dbReference type="OrthoDB" id="2633250at2"/>
<dbReference type="AlphaFoldDB" id="A0A0J7XY16"/>
<dbReference type="PATRIC" id="fig|1114963.3.peg.1715"/>
<evidence type="ECO:0000259" key="4">
    <source>
        <dbReference type="Pfam" id="PF08450"/>
    </source>
</evidence>
<keyword evidence="3" id="KW-0479">Metal-binding</keyword>
<accession>A0A0J7XY16</accession>
<keyword evidence="3" id="KW-0862">Zinc</keyword>
<dbReference type="RefSeq" id="WP_059151037.1">
    <property type="nucleotide sequence ID" value="NZ_KQ130453.1"/>
</dbReference>
<dbReference type="PRINTS" id="PR01790">
    <property type="entry name" value="SMP30FAMILY"/>
</dbReference>
<reference evidence="5 6" key="1">
    <citation type="journal article" date="2015" name="G3 (Bethesda)">
        <title>Insights into Ongoing Evolution of the Hexachlorocyclohexane Catabolic Pathway from Comparative Genomics of Ten Sphingomonadaceae Strains.</title>
        <authorList>
            <person name="Pearce S.L."/>
            <person name="Oakeshott J.G."/>
            <person name="Pandey G."/>
        </authorList>
    </citation>
    <scope>NUCLEOTIDE SEQUENCE [LARGE SCALE GENOMIC DNA]</scope>
    <source>
        <strain evidence="5 6">LL02</strain>
    </source>
</reference>
<organism evidence="5 6">
    <name type="scientific">Novosphingobium barchaimii LL02</name>
    <dbReference type="NCBI Taxonomy" id="1114963"/>
    <lineage>
        <taxon>Bacteria</taxon>
        <taxon>Pseudomonadati</taxon>
        <taxon>Pseudomonadota</taxon>
        <taxon>Alphaproteobacteria</taxon>
        <taxon>Sphingomonadales</taxon>
        <taxon>Sphingomonadaceae</taxon>
        <taxon>Novosphingobium</taxon>
    </lineage>
</organism>
<dbReference type="PANTHER" id="PTHR10907">
    <property type="entry name" value="REGUCALCIN"/>
    <property type="match status" value="1"/>
</dbReference>